<dbReference type="Proteomes" id="UP000887565">
    <property type="component" value="Unplaced"/>
</dbReference>
<sequence length="154" mass="17151">MLPDYKSGKRSDTLTDRVLVRRVQSDDRILLRVDSEAAGEAVVMHDRTEVVGQLNIPIVKDGKQVNIWNGTESLIRVLYLISIIPQKAAPVTYFVGGDPDQFATGIMQADFLRTIHFADKRRAAVAVDEFDAVDADAVFLPPDASQDKQRQKVI</sequence>
<evidence type="ECO:0000313" key="1">
    <source>
        <dbReference type="Proteomes" id="UP000887565"/>
    </source>
</evidence>
<dbReference type="WBParaSite" id="nRc.2.0.1.t22287-RA">
    <property type="protein sequence ID" value="nRc.2.0.1.t22287-RA"/>
    <property type="gene ID" value="nRc.2.0.1.g22287"/>
</dbReference>
<protein>
    <submittedName>
        <fullName evidence="2">Uncharacterized protein</fullName>
    </submittedName>
</protein>
<name>A0A915J755_ROMCU</name>
<keyword evidence="1" id="KW-1185">Reference proteome</keyword>
<proteinExistence type="predicted"/>
<accession>A0A915J755</accession>
<evidence type="ECO:0000313" key="2">
    <source>
        <dbReference type="WBParaSite" id="nRc.2.0.1.t22287-RA"/>
    </source>
</evidence>
<dbReference type="AlphaFoldDB" id="A0A915J755"/>
<reference evidence="2" key="1">
    <citation type="submission" date="2022-11" db="UniProtKB">
        <authorList>
            <consortium name="WormBaseParasite"/>
        </authorList>
    </citation>
    <scope>IDENTIFICATION</scope>
</reference>
<organism evidence="1 2">
    <name type="scientific">Romanomermis culicivorax</name>
    <name type="common">Nematode worm</name>
    <dbReference type="NCBI Taxonomy" id="13658"/>
    <lineage>
        <taxon>Eukaryota</taxon>
        <taxon>Metazoa</taxon>
        <taxon>Ecdysozoa</taxon>
        <taxon>Nematoda</taxon>
        <taxon>Enoplea</taxon>
        <taxon>Dorylaimia</taxon>
        <taxon>Mermithida</taxon>
        <taxon>Mermithoidea</taxon>
        <taxon>Mermithidae</taxon>
        <taxon>Romanomermis</taxon>
    </lineage>
</organism>